<proteinExistence type="predicted"/>
<sequence>MYRFIIAATLVLGLTACTNDVIIHTRSGAVNVGEVTAEVARTKVIGSVEGNEFDLGIYATSDFATALKDGWTGVEDTAMLEREMRLDLQTMVTYKGTKNTVDRLIDTTVVTCPKGFMFGTCLSRVEATQEGLMLLYKEKFSYLK</sequence>
<gene>
    <name evidence="1" type="ORF">uav_030</name>
</gene>
<keyword evidence="2" id="KW-1185">Reference proteome</keyword>
<reference evidence="1" key="1">
    <citation type="submission" date="2021-07" db="EMBL/GenBank/DDBJ databases">
        <title>Complete genome sequence and phylogenomic analysis of the two lytic bacteriophage isolated from terrestrial biotopes of Antarctica.</title>
        <authorList>
            <person name="Holovan V."/>
            <person name="Rabalski L."/>
            <person name="Zlatohurska M."/>
            <person name="Andriichuk O."/>
            <person name="Budzanivska I."/>
            <person name="Shevchenko O."/>
            <person name="Gupalo A."/>
        </authorList>
    </citation>
    <scope>NUCLEOTIDE SEQUENCE</scope>
</reference>
<evidence type="ECO:0008006" key="3">
    <source>
        <dbReference type="Google" id="ProtNLM"/>
    </source>
</evidence>
<evidence type="ECO:0000313" key="1">
    <source>
        <dbReference type="EMBL" id="QYW06562.1"/>
    </source>
</evidence>
<organism evidence="1 2">
    <name type="scientific">Pseudomonas phage UAVern</name>
    <dbReference type="NCBI Taxonomy" id="2856997"/>
    <lineage>
        <taxon>Viruses</taxon>
        <taxon>Duplodnaviria</taxon>
        <taxon>Heunggongvirae</taxon>
        <taxon>Uroviricota</taxon>
        <taxon>Caudoviricetes</taxon>
        <taxon>Vandenendeviridae</taxon>
        <taxon>Gorskivirinae</taxon>
        <taxon>Uavernvirus</taxon>
        <taxon>Uavernvirus uavern</taxon>
    </lineage>
</organism>
<accession>A0A975UWA6</accession>
<dbReference type="PROSITE" id="PS51257">
    <property type="entry name" value="PROKAR_LIPOPROTEIN"/>
    <property type="match status" value="1"/>
</dbReference>
<dbReference type="Proteomes" id="UP001058093">
    <property type="component" value="Segment"/>
</dbReference>
<evidence type="ECO:0000313" key="2">
    <source>
        <dbReference type="Proteomes" id="UP001058093"/>
    </source>
</evidence>
<protein>
    <recommendedName>
        <fullName evidence="3">Lipoprotein</fullName>
    </recommendedName>
</protein>
<name>A0A975UWA6_9CAUD</name>
<dbReference type="EMBL" id="MZ605293">
    <property type="protein sequence ID" value="QYW06562.1"/>
    <property type="molecule type" value="Genomic_DNA"/>
</dbReference>